<gene>
    <name evidence="1" type="ORF">OBRU01_20208</name>
</gene>
<comment type="caution">
    <text evidence="1">The sequence shown here is derived from an EMBL/GenBank/DDBJ whole genome shotgun (WGS) entry which is preliminary data.</text>
</comment>
<protein>
    <submittedName>
        <fullName evidence="1">Uncharacterized protein</fullName>
    </submittedName>
</protein>
<reference evidence="1 2" key="1">
    <citation type="journal article" date="2015" name="Genome Biol. Evol.">
        <title>The genome of winter moth (Operophtera brumata) provides a genomic perspective on sexual dimorphism and phenology.</title>
        <authorList>
            <person name="Derks M.F."/>
            <person name="Smit S."/>
            <person name="Salis L."/>
            <person name="Schijlen E."/>
            <person name="Bossers A."/>
            <person name="Mateman C."/>
            <person name="Pijl A.S."/>
            <person name="de Ridder D."/>
            <person name="Groenen M.A."/>
            <person name="Visser M.E."/>
            <person name="Megens H.J."/>
        </authorList>
    </citation>
    <scope>NUCLEOTIDE SEQUENCE [LARGE SCALE GENOMIC DNA]</scope>
    <source>
        <strain evidence="1">WM2013NL</strain>
        <tissue evidence="1">Head and thorax</tissue>
    </source>
</reference>
<dbReference type="AlphaFoldDB" id="A0A0L7KTP9"/>
<keyword evidence="2" id="KW-1185">Reference proteome</keyword>
<dbReference type="EMBL" id="JTDY01005974">
    <property type="protein sequence ID" value="KOB66409.1"/>
    <property type="molecule type" value="Genomic_DNA"/>
</dbReference>
<organism evidence="1 2">
    <name type="scientific">Operophtera brumata</name>
    <name type="common">Winter moth</name>
    <name type="synonym">Phalaena brumata</name>
    <dbReference type="NCBI Taxonomy" id="104452"/>
    <lineage>
        <taxon>Eukaryota</taxon>
        <taxon>Metazoa</taxon>
        <taxon>Ecdysozoa</taxon>
        <taxon>Arthropoda</taxon>
        <taxon>Hexapoda</taxon>
        <taxon>Insecta</taxon>
        <taxon>Pterygota</taxon>
        <taxon>Neoptera</taxon>
        <taxon>Endopterygota</taxon>
        <taxon>Lepidoptera</taxon>
        <taxon>Glossata</taxon>
        <taxon>Ditrysia</taxon>
        <taxon>Geometroidea</taxon>
        <taxon>Geometridae</taxon>
        <taxon>Larentiinae</taxon>
        <taxon>Operophtera</taxon>
    </lineage>
</organism>
<accession>A0A0L7KTP9</accession>
<sequence length="164" mass="17164">MSCKLSADKSMVFRTISNIGVSLEQVLDIYINCGDETHVCAVAAAVLEAARGELLSLPPAPRRRALARCKDLHEAALSSLQVCTHWYRLSLSVCGSGGGARRAAVSAARAAAPCVGAMQGPARGGALLTAGVCSSVQAVTECVCCWRRRAASCCLCRQRRGAAR</sequence>
<dbReference type="Proteomes" id="UP000037510">
    <property type="component" value="Unassembled WGS sequence"/>
</dbReference>
<evidence type="ECO:0000313" key="1">
    <source>
        <dbReference type="EMBL" id="KOB66409.1"/>
    </source>
</evidence>
<proteinExistence type="predicted"/>
<name>A0A0L7KTP9_OPEBR</name>
<evidence type="ECO:0000313" key="2">
    <source>
        <dbReference type="Proteomes" id="UP000037510"/>
    </source>
</evidence>